<dbReference type="GO" id="GO:0005509">
    <property type="term" value="F:calcium ion binding"/>
    <property type="evidence" value="ECO:0007669"/>
    <property type="project" value="InterPro"/>
</dbReference>
<evidence type="ECO:0000256" key="11">
    <source>
        <dbReference type="SAM" id="Phobius"/>
    </source>
</evidence>
<gene>
    <name evidence="13" type="primary">Pkd1l2-L1</name>
    <name evidence="13" type="ORF">Hamer_G008175</name>
</gene>
<keyword evidence="6 11" id="KW-0472">Membrane</keyword>
<dbReference type="InterPro" id="IPR046791">
    <property type="entry name" value="Polycystin_dom"/>
</dbReference>
<dbReference type="PANTHER" id="PTHR10877:SF150">
    <property type="entry name" value="REJ DOMAIN-CONTAINING PROTEIN"/>
    <property type="match status" value="1"/>
</dbReference>
<keyword evidence="4" id="KW-0732">Signal</keyword>
<dbReference type="InterPro" id="IPR051223">
    <property type="entry name" value="Polycystin"/>
</dbReference>
<feature type="transmembrane region" description="Helical" evidence="11">
    <location>
        <begin position="195"/>
        <end position="217"/>
    </location>
</feature>
<evidence type="ECO:0000256" key="8">
    <source>
        <dbReference type="PIRSR" id="PIRSR603915-2"/>
    </source>
</evidence>
<dbReference type="InterPro" id="IPR003915">
    <property type="entry name" value="PKD_2"/>
</dbReference>
<evidence type="ECO:0000256" key="6">
    <source>
        <dbReference type="ARBA" id="ARBA00023136"/>
    </source>
</evidence>
<dbReference type="Pfam" id="PF08016">
    <property type="entry name" value="PKD_channel"/>
    <property type="match status" value="1"/>
</dbReference>
<feature type="domain" description="PLAT" evidence="12">
    <location>
        <begin position="1"/>
        <end position="115"/>
    </location>
</feature>
<dbReference type="GO" id="GO:0005262">
    <property type="term" value="F:calcium channel activity"/>
    <property type="evidence" value="ECO:0007669"/>
    <property type="project" value="TreeGrafter"/>
</dbReference>
<dbReference type="SMART" id="SM00308">
    <property type="entry name" value="LH2"/>
    <property type="match status" value="1"/>
</dbReference>
<dbReference type="SUPFAM" id="SSF49723">
    <property type="entry name" value="Lipase/lipooxygenase domain (PLAT/LH2 domain)"/>
    <property type="match status" value="1"/>
</dbReference>
<comment type="caution">
    <text evidence="9">Lacks conserved residue(s) required for the propagation of feature annotation.</text>
</comment>
<dbReference type="GO" id="GO:0016020">
    <property type="term" value="C:membrane"/>
    <property type="evidence" value="ECO:0007669"/>
    <property type="project" value="UniProtKB-SubCell"/>
</dbReference>
<comment type="similarity">
    <text evidence="2">Belongs to the polycystin family.</text>
</comment>
<evidence type="ECO:0000256" key="2">
    <source>
        <dbReference type="ARBA" id="ARBA00007200"/>
    </source>
</evidence>
<dbReference type="InterPro" id="IPR013122">
    <property type="entry name" value="PKD1_2_channel"/>
</dbReference>
<comment type="caution">
    <text evidence="13">The sequence shown here is derived from an EMBL/GenBank/DDBJ whole genome shotgun (WGS) entry which is preliminary data.</text>
</comment>
<dbReference type="PANTHER" id="PTHR10877">
    <property type="entry name" value="POLYCYSTIN FAMILY MEMBER"/>
    <property type="match status" value="1"/>
</dbReference>
<feature type="transmembrane region" description="Helical" evidence="11">
    <location>
        <begin position="719"/>
        <end position="739"/>
    </location>
</feature>
<evidence type="ECO:0000256" key="3">
    <source>
        <dbReference type="ARBA" id="ARBA00022692"/>
    </source>
</evidence>
<dbReference type="Proteomes" id="UP000747542">
    <property type="component" value="Unassembled WGS sequence"/>
</dbReference>
<dbReference type="PRINTS" id="PR01433">
    <property type="entry name" value="POLYCYSTIN2"/>
</dbReference>
<feature type="transmembrane region" description="Helical" evidence="11">
    <location>
        <begin position="341"/>
        <end position="367"/>
    </location>
</feature>
<dbReference type="InterPro" id="IPR001024">
    <property type="entry name" value="PLAT/LH2_dom"/>
</dbReference>
<evidence type="ECO:0000256" key="1">
    <source>
        <dbReference type="ARBA" id="ARBA00004141"/>
    </source>
</evidence>
<keyword evidence="7" id="KW-0325">Glycoprotein</keyword>
<dbReference type="GO" id="GO:0050982">
    <property type="term" value="P:detection of mechanical stimulus"/>
    <property type="evidence" value="ECO:0007669"/>
    <property type="project" value="TreeGrafter"/>
</dbReference>
<dbReference type="Gene3D" id="2.60.60.20">
    <property type="entry name" value="PLAT/LH2 domain"/>
    <property type="match status" value="1"/>
</dbReference>
<evidence type="ECO:0000313" key="14">
    <source>
        <dbReference type="Proteomes" id="UP000747542"/>
    </source>
</evidence>
<keyword evidence="14" id="KW-1185">Reference proteome</keyword>
<evidence type="ECO:0000259" key="12">
    <source>
        <dbReference type="PROSITE" id="PS50095"/>
    </source>
</evidence>
<name>A0A8J5TKM0_HOMAM</name>
<feature type="region of interest" description="Disordered" evidence="10">
    <location>
        <begin position="256"/>
        <end position="281"/>
    </location>
</feature>
<feature type="transmembrane region" description="Helical" evidence="11">
    <location>
        <begin position="759"/>
        <end position="777"/>
    </location>
</feature>
<evidence type="ECO:0000256" key="5">
    <source>
        <dbReference type="ARBA" id="ARBA00022989"/>
    </source>
</evidence>
<proteinExistence type="inferred from homology"/>
<evidence type="ECO:0000256" key="9">
    <source>
        <dbReference type="PROSITE-ProRule" id="PRU00152"/>
    </source>
</evidence>
<organism evidence="13 14">
    <name type="scientific">Homarus americanus</name>
    <name type="common">American lobster</name>
    <dbReference type="NCBI Taxonomy" id="6706"/>
    <lineage>
        <taxon>Eukaryota</taxon>
        <taxon>Metazoa</taxon>
        <taxon>Ecdysozoa</taxon>
        <taxon>Arthropoda</taxon>
        <taxon>Crustacea</taxon>
        <taxon>Multicrustacea</taxon>
        <taxon>Malacostraca</taxon>
        <taxon>Eumalacostraca</taxon>
        <taxon>Eucarida</taxon>
        <taxon>Decapoda</taxon>
        <taxon>Pleocyemata</taxon>
        <taxon>Astacidea</taxon>
        <taxon>Nephropoidea</taxon>
        <taxon>Nephropidae</taxon>
        <taxon>Homarus</taxon>
    </lineage>
</organism>
<comment type="subcellular location">
    <subcellularLocation>
        <location evidence="1">Membrane</location>
        <topology evidence="1">Multi-pass membrane protein</topology>
    </subcellularLocation>
</comment>
<protein>
    <submittedName>
        <fullName evidence="13">Polycystic kidney disease protein 1-like 2-like 1</fullName>
    </submittedName>
</protein>
<keyword evidence="5 11" id="KW-1133">Transmembrane helix</keyword>
<reference evidence="13" key="1">
    <citation type="journal article" date="2021" name="Sci. Adv.">
        <title>The American lobster genome reveals insights on longevity, neural, and immune adaptations.</title>
        <authorList>
            <person name="Polinski J.M."/>
            <person name="Zimin A.V."/>
            <person name="Clark K.F."/>
            <person name="Kohn A.B."/>
            <person name="Sadowski N."/>
            <person name="Timp W."/>
            <person name="Ptitsyn A."/>
            <person name="Khanna P."/>
            <person name="Romanova D.Y."/>
            <person name="Williams P."/>
            <person name="Greenwood S.J."/>
            <person name="Moroz L.L."/>
            <person name="Walt D.R."/>
            <person name="Bodnar A.G."/>
        </authorList>
    </citation>
    <scope>NUCLEOTIDE SEQUENCE</scope>
    <source>
        <strain evidence="13">GMGI-L3</strain>
    </source>
</reference>
<feature type="disulfide bond" evidence="8">
    <location>
        <begin position="572"/>
        <end position="585"/>
    </location>
</feature>
<evidence type="ECO:0000313" key="13">
    <source>
        <dbReference type="EMBL" id="KAG7177539.1"/>
    </source>
</evidence>
<sequence length="1052" mass="119559">MVFTGGKEEASTTSKVQFILTGERSETDVRTFADPERLLFKRNAIDIFVMTVPECLGNIQFLRIWHDNSGKDSEASWYLRYIVFRDVQTGQKFEFIANCWFAIDRLIAVAGEAQKTEFKHLFDTRSHKNLYDGHLWFSVFARPARSRFTRVQRITSCMALLYLSMAANAMFYGVIPEEPGAGGIQLGPFSMSPAAIGVGIISNLVTFPPTFIIIQLFRKVSPKFKRVSRIQKAMIKQREQKRREFEEQKKWRLLKGKTDTEDEGGSSHRPSEPAHNTTKKKVKQLPCEYPLDAAGALPKKETLARMVCRQRKAPDGDLLTDDLRKSSRGDDFVIHESDNLLILWMLYIAWLVAVLTIIAGGCFTFFYGVSFGEEEAAKWLSGLFISFFSSVLCTQPIQVFAMAMIFSAICKKPNDDEDDADRDENVHRKKMEYKPVDDSHLLAAREQRKKEIKMWGVIYDMGAYAFFIWIVIILSHGNRDPNSFLLKNELANNFIYAATESWTPNINFLNIQNKSYFYHWMRVVFAEEIKMTENYNGILNPKHDNELMLNDGTSLLLGYATLRQVRIEERTCKIPRAMKNTVKVCRGKTTLIDEEKKDFDVSWRPLPEKKKPKFEYKYRGALELDTVPFWGNIDVYGGGGYQVKLTGRKDKLLATIDGLEKDNWINERTRAVFIEFSIYNAQVNLFAACAIVLEQGPEGGLHPSFKIDPIMLLRYNEGFSLFVMICEGVFIVFIIYYTYREFKGICRDKRTYWKDPWNYLELIVISLGWSAIVFYAMRCGVVQLDDHRVLVTSPLQLWCYTAGRSQGIDDIPVAAVLNLPDEMPALFSAGYSPITAAGTAPQIQHVARLIAAQLTAGGVGPGVEQTKDDEVITGYDSDDESKISRLVGGQVQVQEDAIQSGPVLVPAGVAGRTMKLKVKTMKLGEVTKPLFAAGNNKMQLLLLLRLLRCDKLMLFGNASKHRTRILTMLSGSMSSKECEELEDFIVEDPHNCSDLLFSWLYSEYSSDHDFSQINNIFTKALTAGNKKEKSYSDIVNSIVLKVLAKDPTKERD</sequence>
<feature type="transmembrane region" description="Helical" evidence="11">
    <location>
        <begin position="379"/>
        <end position="406"/>
    </location>
</feature>
<dbReference type="PROSITE" id="PS50095">
    <property type="entry name" value="PLAT"/>
    <property type="match status" value="1"/>
</dbReference>
<feature type="transmembrane region" description="Helical" evidence="11">
    <location>
        <begin position="154"/>
        <end position="175"/>
    </location>
</feature>
<feature type="transmembrane region" description="Helical" evidence="11">
    <location>
        <begin position="457"/>
        <end position="477"/>
    </location>
</feature>
<dbReference type="AlphaFoldDB" id="A0A8J5TKM0"/>
<feature type="non-terminal residue" evidence="13">
    <location>
        <position position="1"/>
    </location>
</feature>
<dbReference type="EMBL" id="JAHLQT010001931">
    <property type="protein sequence ID" value="KAG7177539.1"/>
    <property type="molecule type" value="Genomic_DNA"/>
</dbReference>
<keyword evidence="3 11" id="KW-0812">Transmembrane</keyword>
<accession>A0A8J5TKM0</accession>
<evidence type="ECO:0000256" key="10">
    <source>
        <dbReference type="SAM" id="MobiDB-lite"/>
    </source>
</evidence>
<dbReference type="Pfam" id="PF01477">
    <property type="entry name" value="PLAT"/>
    <property type="match status" value="1"/>
</dbReference>
<evidence type="ECO:0000256" key="4">
    <source>
        <dbReference type="ARBA" id="ARBA00022729"/>
    </source>
</evidence>
<dbReference type="Pfam" id="PF20519">
    <property type="entry name" value="Polycystin_dom"/>
    <property type="match status" value="1"/>
</dbReference>
<evidence type="ECO:0000256" key="7">
    <source>
        <dbReference type="ARBA" id="ARBA00023180"/>
    </source>
</evidence>
<dbReference type="InterPro" id="IPR036392">
    <property type="entry name" value="PLAT/LH2_dom_sf"/>
</dbReference>